<keyword evidence="1" id="KW-0472">Membrane</keyword>
<protein>
    <recommendedName>
        <fullName evidence="2">RND related barrel-sandwich hybrid domain-containing protein</fullName>
    </recommendedName>
</protein>
<evidence type="ECO:0000259" key="2">
    <source>
        <dbReference type="Pfam" id="PF26018"/>
    </source>
</evidence>
<evidence type="ECO:0000313" key="4">
    <source>
        <dbReference type="Proteomes" id="UP000199800"/>
    </source>
</evidence>
<evidence type="ECO:0000256" key="1">
    <source>
        <dbReference type="SAM" id="Phobius"/>
    </source>
</evidence>
<dbReference type="Pfam" id="PF26018">
    <property type="entry name" value="BSH_RND_rel"/>
    <property type="match status" value="1"/>
</dbReference>
<dbReference type="RefSeq" id="WP_092478348.1">
    <property type="nucleotide sequence ID" value="NZ_FOHN01000018.1"/>
</dbReference>
<organism evidence="3 4">
    <name type="scientific">[Clostridium] polysaccharolyticum</name>
    <dbReference type="NCBI Taxonomy" id="29364"/>
    <lineage>
        <taxon>Bacteria</taxon>
        <taxon>Bacillati</taxon>
        <taxon>Bacillota</taxon>
        <taxon>Clostridia</taxon>
        <taxon>Lachnospirales</taxon>
        <taxon>Lachnospiraceae</taxon>
    </lineage>
</organism>
<proteinExistence type="predicted"/>
<dbReference type="AlphaFoldDB" id="A0A1I0E1V9"/>
<sequence length="469" mass="53490">MSRKNRNVVKYRRPIRLNVGTVIFLFIFIYLVIIVFSYFSSNRSSVYEVVQKHIADNNTCQGIILRKEKVQTSSTAGYISFYVKDGDRVSRKANVYSVDESGKIYDTLVANEADQKLASEDNTKVRNYLKAFQKSFRYSDYSTVTDLRCNIDKIILDFSHLALSDAMQKLVKNSGETSSFQLVSSKTSGIFSSTIDGFESLKEEDISKKTFEKKAENRTVSYDTALTEGTPVYKLITNESWSIVLNLSKEQYKKLAEKEENAKGTPMVTIRFVKDGFKQTVPFKTFTKGDGYFATLFLQKYMISYLNERFIDVELILNSAEGLKIPKTALLEKEFYKVPIDYFTTAGENNASGLVKKVYRQSGDVKYEFVETGLVAKVDEDYAYIEKSGFDSGIIIQNPKTQEEYTIGETGTLKGVYNVNKGYCIFKQVEILYENDEYCIVSDKTYNGLSNYDHILLNSENASEEEIIK</sequence>
<feature type="transmembrane region" description="Helical" evidence="1">
    <location>
        <begin position="21"/>
        <end position="39"/>
    </location>
</feature>
<evidence type="ECO:0000313" key="3">
    <source>
        <dbReference type="EMBL" id="SET38941.1"/>
    </source>
</evidence>
<keyword evidence="4" id="KW-1185">Reference proteome</keyword>
<gene>
    <name evidence="3" type="ORF">SAMN04487772_11814</name>
</gene>
<keyword evidence="1" id="KW-0812">Transmembrane</keyword>
<keyword evidence="1" id="KW-1133">Transmembrane helix</keyword>
<dbReference type="EMBL" id="FOHN01000018">
    <property type="protein sequence ID" value="SET38941.1"/>
    <property type="molecule type" value="Genomic_DNA"/>
</dbReference>
<dbReference type="STRING" id="29364.SAMN04487772_11814"/>
<dbReference type="InterPro" id="IPR058709">
    <property type="entry name" value="BSH_RND-rel"/>
</dbReference>
<name>A0A1I0E1V9_9FIRM</name>
<dbReference type="Proteomes" id="UP000199800">
    <property type="component" value="Unassembled WGS sequence"/>
</dbReference>
<accession>A0A1I0E1V9</accession>
<reference evidence="3 4" key="1">
    <citation type="submission" date="2016-10" db="EMBL/GenBank/DDBJ databases">
        <authorList>
            <person name="de Groot N.N."/>
        </authorList>
    </citation>
    <scope>NUCLEOTIDE SEQUENCE [LARGE SCALE GENOMIC DNA]</scope>
    <source>
        <strain evidence="3 4">DSM 1801</strain>
    </source>
</reference>
<feature type="domain" description="RND related barrel-sandwich hybrid" evidence="2">
    <location>
        <begin position="68"/>
        <end position="236"/>
    </location>
</feature>
<dbReference type="OrthoDB" id="1834786at2"/>